<proteinExistence type="inferred from homology"/>
<comment type="similarity">
    <text evidence="1">Belongs to the beta/gamma-crystallin family.</text>
</comment>
<dbReference type="Proteomes" id="UP000663802">
    <property type="component" value="Unassembled WGS sequence"/>
</dbReference>
<dbReference type="Gene3D" id="2.60.20.10">
    <property type="entry name" value="Crystallins"/>
    <property type="match status" value="1"/>
</dbReference>
<name>A0ABQ1EBG9_9CLOT</name>
<organism evidence="5 6">
    <name type="scientific">Clostridium zeae</name>
    <dbReference type="NCBI Taxonomy" id="2759022"/>
    <lineage>
        <taxon>Bacteria</taxon>
        <taxon>Bacillati</taxon>
        <taxon>Bacillota</taxon>
        <taxon>Clostridia</taxon>
        <taxon>Eubacteriales</taxon>
        <taxon>Clostridiaceae</taxon>
        <taxon>Clostridium</taxon>
    </lineage>
</organism>
<dbReference type="InterPro" id="IPR008979">
    <property type="entry name" value="Galactose-bd-like_sf"/>
</dbReference>
<dbReference type="CDD" id="cd00413">
    <property type="entry name" value="Glyco_hydrolase_16"/>
    <property type="match status" value="1"/>
</dbReference>
<dbReference type="InterPro" id="IPR001064">
    <property type="entry name" value="Beta/gamma_crystallin"/>
</dbReference>
<evidence type="ECO:0000256" key="3">
    <source>
        <dbReference type="ARBA" id="ARBA00023295"/>
    </source>
</evidence>
<comment type="caution">
    <text evidence="5">The sequence shown here is derived from an EMBL/GenBank/DDBJ whole genome shotgun (WGS) entry which is preliminary data.</text>
</comment>
<keyword evidence="2" id="KW-0677">Repeat</keyword>
<dbReference type="SUPFAM" id="SSF49785">
    <property type="entry name" value="Galactose-binding domain-like"/>
    <property type="match status" value="1"/>
</dbReference>
<evidence type="ECO:0000259" key="4">
    <source>
        <dbReference type="PROSITE" id="PS51762"/>
    </source>
</evidence>
<dbReference type="Pfam" id="PF00754">
    <property type="entry name" value="F5_F8_type_C"/>
    <property type="match status" value="1"/>
</dbReference>
<evidence type="ECO:0000313" key="6">
    <source>
        <dbReference type="Proteomes" id="UP000663802"/>
    </source>
</evidence>
<protein>
    <recommendedName>
        <fullName evidence="4">GH16 domain-containing protein</fullName>
    </recommendedName>
</protein>
<dbReference type="InterPro" id="IPR000421">
    <property type="entry name" value="FA58C"/>
</dbReference>
<evidence type="ECO:0000256" key="1">
    <source>
        <dbReference type="ARBA" id="ARBA00009646"/>
    </source>
</evidence>
<evidence type="ECO:0000313" key="5">
    <source>
        <dbReference type="EMBL" id="GFZ31848.1"/>
    </source>
</evidence>
<dbReference type="SUPFAM" id="SSF49899">
    <property type="entry name" value="Concanavalin A-like lectins/glucanases"/>
    <property type="match status" value="1"/>
</dbReference>
<dbReference type="RefSeq" id="WP_206870134.1">
    <property type="nucleotide sequence ID" value="NZ_BMBA01000002.1"/>
</dbReference>
<dbReference type="Gene3D" id="2.60.120.200">
    <property type="match status" value="1"/>
</dbReference>
<keyword evidence="6" id="KW-1185">Reference proteome</keyword>
<sequence>MFKRNNTGFKKRLGIFSAVFILTLTVIQLKFYDENANAATRNIATGKSITASDTMSGAASLITDGDVNSNNFVGVTQNLQWVQIDLGQPYNINKINLWHYFADGRTYHDVIARVSNDPNFSSGVTTVFNNDNNNSAGLGTGTDAEYAETSAGKAITFSTISARYVRLYSNGSSANIYNHYVEAQVWTMDEPEQATFYQDINYGGVSVALPIGNYTLSQLTATGIPDNWMSSLKVPTGWTVEAYADDNFLGTKWTFTTSSSWVGTDANDKMSSVKIYQGTPTPLPTSNILFDDFNYTGSSDGTLTTHGWTLRNEISGPGPSGCKFSPSNISFLNDPQNSTNKLMRLTATTNGTGAGTSQAEIYTSNRKYNKGTYAARVKFTDTPTSGTDGAGINETFFTISPLEGYRDPNYSELDFEYLANGGWGQGQGMWTTSWHTYTADPWYKDGSSKFGAGSYAGWHNLVINVTSDGTTTYFIDGKQFTQDTPYFGPRKLMNIDFNLWFITGEGENPLIASTYVEDVDWVYHAKDTILSPSQVDSAVQSMRSSGITFTDLVK</sequence>
<accession>A0ABQ1EBG9</accession>
<dbReference type="InterPro" id="IPR000757">
    <property type="entry name" value="Beta-glucanase-like"/>
</dbReference>
<evidence type="ECO:0000256" key="2">
    <source>
        <dbReference type="ARBA" id="ARBA00022737"/>
    </source>
</evidence>
<dbReference type="SMART" id="SM00247">
    <property type="entry name" value="XTALbg"/>
    <property type="match status" value="1"/>
</dbReference>
<reference evidence="5 6" key="1">
    <citation type="journal article" date="2021" name="Int. J. Syst. Evol. Microbiol.">
        <title>Clostridium zeae sp. nov., isolated from corn silage.</title>
        <authorList>
            <person name="Kobayashi H."/>
            <person name="Tanizawa Y."/>
            <person name="Yagura M."/>
            <person name="Sakamoto M."/>
            <person name="Ohkuma M."/>
            <person name="Tohno M."/>
        </authorList>
    </citation>
    <scope>NUCLEOTIDE SEQUENCE [LARGE SCALE GENOMIC DNA]</scope>
    <source>
        <strain evidence="5 6">CSC2</strain>
    </source>
</reference>
<dbReference type="PROSITE" id="PS51762">
    <property type="entry name" value="GH16_2"/>
    <property type="match status" value="1"/>
</dbReference>
<feature type="domain" description="GH16" evidence="4">
    <location>
        <begin position="274"/>
        <end position="530"/>
    </location>
</feature>
<gene>
    <name evidence="5" type="ORF">CSC2_23740</name>
</gene>
<dbReference type="EMBL" id="BMBA01000002">
    <property type="protein sequence ID" value="GFZ31848.1"/>
    <property type="molecule type" value="Genomic_DNA"/>
</dbReference>
<keyword evidence="3" id="KW-0378">Hydrolase</keyword>
<dbReference type="InterPro" id="IPR013320">
    <property type="entry name" value="ConA-like_dom_sf"/>
</dbReference>
<dbReference type="SUPFAM" id="SSF49695">
    <property type="entry name" value="gamma-Crystallin-like"/>
    <property type="match status" value="1"/>
</dbReference>
<keyword evidence="3" id="KW-0326">Glycosidase</keyword>
<dbReference type="Gene3D" id="2.60.120.260">
    <property type="entry name" value="Galactose-binding domain-like"/>
    <property type="match status" value="1"/>
</dbReference>
<dbReference type="InterPro" id="IPR011024">
    <property type="entry name" value="G_crystallin-like"/>
</dbReference>